<dbReference type="EMBL" id="AYJU01000017">
    <property type="protein sequence ID" value="EST52729.1"/>
    <property type="molecule type" value="Genomic_DNA"/>
</dbReference>
<keyword evidence="3 6" id="KW-0521">NADP</keyword>
<dbReference type="Proteomes" id="UP000017973">
    <property type="component" value="Unassembled WGS sequence"/>
</dbReference>
<dbReference type="PATRIC" id="fig|1408254.3.peg.3427"/>
<dbReference type="EC" id="1.1.1.49" evidence="6"/>
<dbReference type="Pfam" id="PF00479">
    <property type="entry name" value="G6PD_N"/>
    <property type="match status" value="1"/>
</dbReference>
<organism evidence="9 10">
    <name type="scientific">Brevibacillus panacihumi W25</name>
    <dbReference type="NCBI Taxonomy" id="1408254"/>
    <lineage>
        <taxon>Bacteria</taxon>
        <taxon>Bacillati</taxon>
        <taxon>Bacillota</taxon>
        <taxon>Bacilli</taxon>
        <taxon>Bacillales</taxon>
        <taxon>Paenibacillaceae</taxon>
        <taxon>Brevibacillus</taxon>
    </lineage>
</organism>
<feature type="binding site" evidence="6">
    <location>
        <position position="184"/>
    </location>
    <ligand>
        <name>substrate</name>
    </ligand>
</feature>
<dbReference type="OrthoDB" id="9802739at2"/>
<evidence type="ECO:0000313" key="9">
    <source>
        <dbReference type="EMBL" id="EST52729.1"/>
    </source>
</evidence>
<proteinExistence type="inferred from homology"/>
<evidence type="ECO:0000259" key="8">
    <source>
        <dbReference type="Pfam" id="PF02781"/>
    </source>
</evidence>
<keyword evidence="10" id="KW-1185">Reference proteome</keyword>
<feature type="binding site" evidence="6">
    <location>
        <begin position="87"/>
        <end position="88"/>
    </location>
    <ligand>
        <name>NADP(+)</name>
        <dbReference type="ChEBI" id="CHEBI:58349"/>
    </ligand>
</feature>
<dbReference type="HAMAP" id="MF_00966">
    <property type="entry name" value="G6PD"/>
    <property type="match status" value="1"/>
</dbReference>
<dbReference type="PRINTS" id="PR00079">
    <property type="entry name" value="G6PDHDRGNASE"/>
</dbReference>
<dbReference type="Gene3D" id="3.30.360.10">
    <property type="entry name" value="Dihydrodipicolinate Reductase, domain 2"/>
    <property type="match status" value="1"/>
</dbReference>
<dbReference type="PANTHER" id="PTHR23429:SF0">
    <property type="entry name" value="GLUCOSE-6-PHOSPHATE 1-DEHYDROGENASE"/>
    <property type="match status" value="1"/>
</dbReference>
<comment type="function">
    <text evidence="6">Catalyzes the oxidation of glucose 6-phosphate to 6-phosphogluconolactone.</text>
</comment>
<comment type="catalytic activity">
    <reaction evidence="6">
        <text>D-glucose 6-phosphate + NADP(+) = 6-phospho-D-glucono-1,5-lactone + NADPH + H(+)</text>
        <dbReference type="Rhea" id="RHEA:15841"/>
        <dbReference type="ChEBI" id="CHEBI:15378"/>
        <dbReference type="ChEBI" id="CHEBI:57783"/>
        <dbReference type="ChEBI" id="CHEBI:57955"/>
        <dbReference type="ChEBI" id="CHEBI:58349"/>
        <dbReference type="ChEBI" id="CHEBI:61548"/>
        <dbReference type="EC" id="1.1.1.49"/>
    </reaction>
</comment>
<evidence type="ECO:0000256" key="2">
    <source>
        <dbReference type="ARBA" id="ARBA00022526"/>
    </source>
</evidence>
<name>V6M295_9BACL</name>
<dbReference type="InterPro" id="IPR022674">
    <property type="entry name" value="G6P_DH_NAD-bd"/>
</dbReference>
<dbReference type="SUPFAM" id="SSF55347">
    <property type="entry name" value="Glyceraldehyde-3-phosphate dehydrogenase-like, C-terminal domain"/>
    <property type="match status" value="1"/>
</dbReference>
<dbReference type="STRING" id="1408254.T458_17405"/>
<dbReference type="InterPro" id="IPR036291">
    <property type="entry name" value="NAD(P)-bd_dom_sf"/>
</dbReference>
<comment type="similarity">
    <text evidence="6">Belongs to the glucose-6-phosphate dehydrogenase family.</text>
</comment>
<dbReference type="GO" id="GO:0006006">
    <property type="term" value="P:glucose metabolic process"/>
    <property type="evidence" value="ECO:0007669"/>
    <property type="project" value="UniProtKB-KW"/>
</dbReference>
<feature type="binding site" evidence="6">
    <location>
        <position position="150"/>
    </location>
    <ligand>
        <name>NADP(+)</name>
        <dbReference type="ChEBI" id="CHEBI:58349"/>
    </ligand>
</feature>
<reference evidence="9 10" key="1">
    <citation type="journal article" date="2014" name="Genome Announc.">
        <title>Draft Genome Sequence of Brevibacillus panacihumi Strain W25, a Halotolerant Hydrocarbon-Degrading Bacterium.</title>
        <authorList>
            <person name="Wang X."/>
            <person name="Jin D."/>
            <person name="Zhou L."/>
            <person name="Wu L."/>
            <person name="An W."/>
            <person name="Chen Y."/>
            <person name="Zhao L."/>
        </authorList>
    </citation>
    <scope>NUCLEOTIDE SEQUENCE [LARGE SCALE GENOMIC DNA]</scope>
    <source>
        <strain evidence="9 10">W25</strain>
    </source>
</reference>
<feature type="active site" description="Proton acceptor" evidence="6">
    <location>
        <position position="242"/>
    </location>
</feature>
<comment type="caution">
    <text evidence="9">The sequence shown here is derived from an EMBL/GenBank/DDBJ whole genome shotgun (WGS) entry which is preliminary data.</text>
</comment>
<comment type="pathway">
    <text evidence="1 6">Carbohydrate degradation; pentose phosphate pathway; D-ribulose 5-phosphate from D-glucose 6-phosphate (oxidative stage): step 1/3.</text>
</comment>
<dbReference type="InterPro" id="IPR001282">
    <property type="entry name" value="G6P_DH"/>
</dbReference>
<gene>
    <name evidence="6" type="primary">zwf</name>
    <name evidence="9" type="ORF">T458_17405</name>
</gene>
<evidence type="ECO:0000313" key="10">
    <source>
        <dbReference type="Proteomes" id="UP000017973"/>
    </source>
</evidence>
<keyword evidence="4 6" id="KW-0560">Oxidoreductase</keyword>
<feature type="binding site" evidence="6">
    <location>
        <position position="44"/>
    </location>
    <ligand>
        <name>NADP(+)</name>
        <dbReference type="ChEBI" id="CHEBI:58349"/>
    </ligand>
</feature>
<feature type="binding site" evidence="6">
    <location>
        <position position="180"/>
    </location>
    <ligand>
        <name>substrate</name>
    </ligand>
</feature>
<dbReference type="SUPFAM" id="SSF51735">
    <property type="entry name" value="NAD(P)-binding Rossmann-fold domains"/>
    <property type="match status" value="1"/>
</dbReference>
<evidence type="ECO:0000256" key="3">
    <source>
        <dbReference type="ARBA" id="ARBA00022857"/>
    </source>
</evidence>
<dbReference type="Pfam" id="PF02781">
    <property type="entry name" value="G6PD_C"/>
    <property type="match status" value="1"/>
</dbReference>
<comment type="caution">
    <text evidence="6">Lacks conserved residue(s) required for the propagation of feature annotation.</text>
</comment>
<evidence type="ECO:0000259" key="7">
    <source>
        <dbReference type="Pfam" id="PF00479"/>
    </source>
</evidence>
<dbReference type="InterPro" id="IPR022675">
    <property type="entry name" value="G6P_DH_C"/>
</dbReference>
<dbReference type="GO" id="GO:0005829">
    <property type="term" value="C:cytosol"/>
    <property type="evidence" value="ECO:0007669"/>
    <property type="project" value="TreeGrafter"/>
</dbReference>
<dbReference type="AlphaFoldDB" id="V6M295"/>
<evidence type="ECO:0000256" key="5">
    <source>
        <dbReference type="ARBA" id="ARBA00023277"/>
    </source>
</evidence>
<dbReference type="GO" id="GO:0050661">
    <property type="term" value="F:NADP binding"/>
    <property type="evidence" value="ECO:0007669"/>
    <property type="project" value="UniProtKB-UniRule"/>
</dbReference>
<dbReference type="PIRSF" id="PIRSF000110">
    <property type="entry name" value="G6PD"/>
    <property type="match status" value="1"/>
</dbReference>
<feature type="binding site" evidence="6">
    <location>
        <position position="218"/>
    </location>
    <ligand>
        <name>substrate</name>
    </ligand>
</feature>
<evidence type="ECO:0000256" key="6">
    <source>
        <dbReference type="HAMAP-Rule" id="MF_00966"/>
    </source>
</evidence>
<dbReference type="PANTHER" id="PTHR23429">
    <property type="entry name" value="GLUCOSE-6-PHOSPHATE 1-DEHYDROGENASE G6PD"/>
    <property type="match status" value="1"/>
</dbReference>
<dbReference type="HOGENOM" id="CLU_013524_5_0_9"/>
<dbReference type="GO" id="GO:0004345">
    <property type="term" value="F:glucose-6-phosphate dehydrogenase activity"/>
    <property type="evidence" value="ECO:0007669"/>
    <property type="project" value="UniProtKB-UniRule"/>
</dbReference>
<protein>
    <recommendedName>
        <fullName evidence="6">Glucose-6-phosphate 1-dehydrogenase</fullName>
        <shortName evidence="6">G6PD</shortName>
        <ecNumber evidence="6">1.1.1.49</ecNumber>
    </recommendedName>
</protein>
<evidence type="ECO:0000256" key="1">
    <source>
        <dbReference type="ARBA" id="ARBA00004937"/>
    </source>
</evidence>
<evidence type="ECO:0000256" key="4">
    <source>
        <dbReference type="ARBA" id="ARBA00023002"/>
    </source>
</evidence>
<feature type="binding site" evidence="6">
    <location>
        <position position="342"/>
    </location>
    <ligand>
        <name>substrate</name>
    </ligand>
</feature>
<feature type="domain" description="Glucose-6-phosphate dehydrogenase NAD-binding" evidence="7">
    <location>
        <begin position="8"/>
        <end position="188"/>
    </location>
</feature>
<dbReference type="NCBIfam" id="TIGR00871">
    <property type="entry name" value="zwf"/>
    <property type="match status" value="1"/>
</dbReference>
<dbReference type="Gene3D" id="3.40.50.720">
    <property type="entry name" value="NAD(P)-binding Rossmann-like Domain"/>
    <property type="match status" value="1"/>
</dbReference>
<dbReference type="eggNOG" id="COG0364">
    <property type="taxonomic scope" value="Bacteria"/>
</dbReference>
<keyword evidence="5 6" id="KW-0119">Carbohydrate metabolism</keyword>
<feature type="domain" description="Glucose-6-phosphate dehydrogenase C-terminal" evidence="8">
    <location>
        <begin position="193"/>
        <end position="477"/>
    </location>
</feature>
<dbReference type="UniPathway" id="UPA00115">
    <property type="reaction ID" value="UER00408"/>
</dbReference>
<feature type="binding site" evidence="6">
    <location>
        <position position="347"/>
    </location>
    <ligand>
        <name>substrate</name>
    </ligand>
</feature>
<feature type="binding site" evidence="6">
    <location>
        <position position="237"/>
    </location>
    <ligand>
        <name>substrate</name>
    </ligand>
</feature>
<accession>V6M295</accession>
<keyword evidence="2 6" id="KW-0313">Glucose metabolism</keyword>
<sequence>MDSMTMLLFGATGDLAARKLFPALFRMFLDQKLPEPFWIVAIGRRAWSQSRFRSRVEKSLLDFCQDRSADFSRLPAFLQRVEYYEMDVRQPQAYLNLHQYVRSGEGERLIGDNRLFYLSVSPDLFAGIAGNLQSSGLSQTNGWRRLMIEKPFGSDLASARDLNRKLGEVFAEEEIYRIDHYLGKPMVQSLGTLKSVNPIIHAVWNSPYIANVQITASETIGVEERSAYYDQTGAIRDMLQNHLLQLAIMTAMHVPGRMTAEEVRAEKRSVIEAMRPLGQEDVRLHVVRGQYSNGSIDGTPVCAYRDEAGVAPRSMTDTFVAARLFIDLPRWQGVPFYLRTGKRMNEKSTRIVVQCKSSEEAELPNLVVIHVSPNQGMTLRLNLHAPGMPGQLEPVEMAYVPNQKHLPESYEMLLAEAMRGDRTHFAHWEEVELAWRWVEPILAAFAENRVPLHHYPAGTNGPDAANRLLEEDGFTWWLDPEDEPLLTPVHAR</sequence>
<dbReference type="GO" id="GO:0009051">
    <property type="term" value="P:pentose-phosphate shunt, oxidative branch"/>
    <property type="evidence" value="ECO:0007669"/>
    <property type="project" value="TreeGrafter"/>
</dbReference>